<dbReference type="SUPFAM" id="SSF51735">
    <property type="entry name" value="NAD(P)-binding Rossmann-fold domains"/>
    <property type="match status" value="1"/>
</dbReference>
<name>A0AAJ8E367_ASPNG</name>
<dbReference type="Gene3D" id="3.90.180.10">
    <property type="entry name" value="Medium-chain alcohol dehydrogenases, catalytic domain"/>
    <property type="match status" value="1"/>
</dbReference>
<dbReference type="Gene3D" id="3.40.50.720">
    <property type="entry name" value="NAD(P)-binding Rossmann-like Domain"/>
    <property type="match status" value="1"/>
</dbReference>
<dbReference type="PANTHER" id="PTHR44154:SF1">
    <property type="entry name" value="QUINONE OXIDOREDUCTASE"/>
    <property type="match status" value="1"/>
</dbReference>
<evidence type="ECO:0008006" key="3">
    <source>
        <dbReference type="Google" id="ProtNLM"/>
    </source>
</evidence>
<dbReference type="VEuPathDB" id="FungiDB:An03g03450"/>
<dbReference type="KEGG" id="ang:An03g03450"/>
<gene>
    <name evidence="2" type="ORF">An03g03450</name>
</gene>
<dbReference type="InterPro" id="IPR036291">
    <property type="entry name" value="NAD(P)-bd_dom_sf"/>
</dbReference>
<dbReference type="RefSeq" id="XP_059605194.1">
    <property type="nucleotide sequence ID" value="XM_059747018.1"/>
</dbReference>
<dbReference type="Pfam" id="PF13602">
    <property type="entry name" value="ADH_zinc_N_2"/>
    <property type="match status" value="1"/>
</dbReference>
<proteinExistence type="predicted"/>
<sequence>MRLAKQCVPRDSKIVATAKHNERHHESIEGTIKYDIRYIFCVPDITILKVAGSLTPWAPLALLQCLDRNLSNVTGGFRLDFVESASMGLTFGMAYQSLIDRLEIKQNENVGILIINGGGGVGSAAIQIARKVLQLPVVIATASRPETMDSCRMGATHVVNHREDLESQIKALNLDVPIKYVYVVARTEQYIHVLGKICAPFAKVCSIVQAKFDLYGTEFMSKSMTFSWNWLGTAAYHRTILENYQRAFEALAHYVDEGKLVPNLNKRLKLNVAGLKEAHRLIESATTVGKIALGVDEPGEALHFPEKGCSP</sequence>
<dbReference type="GeneID" id="4980335"/>
<accession>A0AAJ8E367</accession>
<dbReference type="PANTHER" id="PTHR44154">
    <property type="entry name" value="QUINONE OXIDOREDUCTASE"/>
    <property type="match status" value="1"/>
</dbReference>
<evidence type="ECO:0000256" key="1">
    <source>
        <dbReference type="ARBA" id="ARBA00022857"/>
    </source>
</evidence>
<reference evidence="2" key="2">
    <citation type="submission" date="2025-08" db="UniProtKB">
        <authorList>
            <consortium name="RefSeq"/>
        </authorList>
    </citation>
    <scope>IDENTIFICATION</scope>
</reference>
<protein>
    <recommendedName>
        <fullName evidence="3">Enoyl reductase (ER) domain-containing protein</fullName>
    </recommendedName>
</protein>
<keyword evidence="1" id="KW-0521">NADP</keyword>
<dbReference type="InterPro" id="IPR051603">
    <property type="entry name" value="Zinc-ADH_QOR/CCCR"/>
</dbReference>
<dbReference type="AlphaFoldDB" id="A0AAJ8E367"/>
<evidence type="ECO:0000313" key="2">
    <source>
        <dbReference type="RefSeq" id="XP_059605194.1"/>
    </source>
</evidence>
<organism evidence="2">
    <name type="scientific">Aspergillus niger</name>
    <dbReference type="NCBI Taxonomy" id="5061"/>
    <lineage>
        <taxon>Eukaryota</taxon>
        <taxon>Fungi</taxon>
        <taxon>Dikarya</taxon>
        <taxon>Ascomycota</taxon>
        <taxon>Pezizomycotina</taxon>
        <taxon>Eurotiomycetes</taxon>
        <taxon>Eurotiomycetidae</taxon>
        <taxon>Eurotiales</taxon>
        <taxon>Aspergillaceae</taxon>
        <taxon>Aspergillus</taxon>
        <taxon>Aspergillus subgen. Circumdati</taxon>
    </lineage>
</organism>
<reference evidence="2" key="1">
    <citation type="submission" date="2025-02" db="EMBL/GenBank/DDBJ databases">
        <authorList>
            <consortium name="NCBI Genome Project"/>
        </authorList>
    </citation>
    <scope>NUCLEOTIDE SEQUENCE</scope>
</reference>